<feature type="binding site" evidence="4">
    <location>
        <position position="112"/>
    </location>
    <ligand>
        <name>(6R)-10-formyltetrahydrofolate</name>
        <dbReference type="ChEBI" id="CHEBI:195366"/>
    </ligand>
</feature>
<evidence type="ECO:0000313" key="6">
    <source>
        <dbReference type="EMBL" id="PLW66732.1"/>
    </source>
</evidence>
<comment type="similarity">
    <text evidence="4">Belongs to the GART family.</text>
</comment>
<gene>
    <name evidence="4" type="primary">purN</name>
    <name evidence="6" type="ORF">C0039_20205</name>
</gene>
<reference evidence="6 7" key="1">
    <citation type="submission" date="2018-01" db="EMBL/GenBank/DDBJ databases">
        <title>The draft genome sequence of Halioglobus lutimaris HF004.</title>
        <authorList>
            <person name="Du Z.-J."/>
            <person name="Shi M.-J."/>
        </authorList>
    </citation>
    <scope>NUCLEOTIDE SEQUENCE [LARGE SCALE GENOMIC DNA]</scope>
    <source>
        <strain evidence="6 7">HF004</strain>
    </source>
</reference>
<name>A0A2N5WWX1_9GAMM</name>
<dbReference type="SUPFAM" id="SSF53328">
    <property type="entry name" value="Formyltransferase"/>
    <property type="match status" value="1"/>
</dbReference>
<feature type="binding site" evidence="4">
    <location>
        <position position="70"/>
    </location>
    <ligand>
        <name>(6R)-10-formyltetrahydrofolate</name>
        <dbReference type="ChEBI" id="CHEBI:195366"/>
    </ligand>
</feature>
<evidence type="ECO:0000256" key="3">
    <source>
        <dbReference type="ARBA" id="ARBA00022755"/>
    </source>
</evidence>
<accession>A0A2N5WWX1</accession>
<comment type="pathway">
    <text evidence="1 4">Purine metabolism; IMP biosynthesis via de novo pathway; N(2)-formyl-N(1)-(5-phospho-D-ribosyl)glycinamide from N(1)-(5-phospho-D-ribosyl)glycinamide (10-formyl THF route): step 1/1.</text>
</comment>
<dbReference type="PANTHER" id="PTHR43369">
    <property type="entry name" value="PHOSPHORIBOSYLGLYCINAMIDE FORMYLTRANSFERASE"/>
    <property type="match status" value="1"/>
</dbReference>
<dbReference type="GO" id="GO:0005829">
    <property type="term" value="C:cytosol"/>
    <property type="evidence" value="ECO:0007669"/>
    <property type="project" value="TreeGrafter"/>
</dbReference>
<dbReference type="AlphaFoldDB" id="A0A2N5WWX1"/>
<dbReference type="InterPro" id="IPR002376">
    <property type="entry name" value="Formyl_transf_N"/>
</dbReference>
<comment type="function">
    <text evidence="4">Catalyzes the transfer of a formyl group from 10-formyltetrahydrofolate to 5-phospho-ribosyl-glycinamide (GAR), producing 5-phospho-ribosyl-N-formylglycinamide (FGAR) and tetrahydrofolate.</text>
</comment>
<dbReference type="EMBL" id="PKUS01000050">
    <property type="protein sequence ID" value="PLW66732.1"/>
    <property type="molecule type" value="Genomic_DNA"/>
</dbReference>
<dbReference type="Pfam" id="PF00551">
    <property type="entry name" value="Formyl_trans_N"/>
    <property type="match status" value="1"/>
</dbReference>
<dbReference type="OrthoDB" id="9806170at2"/>
<evidence type="ECO:0000313" key="7">
    <source>
        <dbReference type="Proteomes" id="UP000235005"/>
    </source>
</evidence>
<keyword evidence="3 4" id="KW-0658">Purine biosynthesis</keyword>
<evidence type="ECO:0000256" key="2">
    <source>
        <dbReference type="ARBA" id="ARBA00022679"/>
    </source>
</evidence>
<dbReference type="Proteomes" id="UP000235005">
    <property type="component" value="Unassembled WGS sequence"/>
</dbReference>
<keyword evidence="7" id="KW-1185">Reference proteome</keyword>
<dbReference type="InterPro" id="IPR004607">
    <property type="entry name" value="GART"/>
</dbReference>
<feature type="active site" description="Proton donor" evidence="4">
    <location>
        <position position="114"/>
    </location>
</feature>
<evidence type="ECO:0000256" key="4">
    <source>
        <dbReference type="HAMAP-Rule" id="MF_01930"/>
    </source>
</evidence>
<evidence type="ECO:0000256" key="1">
    <source>
        <dbReference type="ARBA" id="ARBA00005054"/>
    </source>
</evidence>
<dbReference type="CDD" id="cd08645">
    <property type="entry name" value="FMT_core_GART"/>
    <property type="match status" value="1"/>
</dbReference>
<dbReference type="PANTHER" id="PTHR43369:SF2">
    <property type="entry name" value="PHOSPHORIBOSYLGLYCINAMIDE FORMYLTRANSFERASE"/>
    <property type="match status" value="1"/>
</dbReference>
<dbReference type="GO" id="GO:0004644">
    <property type="term" value="F:phosphoribosylglycinamide formyltransferase activity"/>
    <property type="evidence" value="ECO:0007669"/>
    <property type="project" value="UniProtKB-UniRule"/>
</dbReference>
<organism evidence="6 7">
    <name type="scientific">Pseudohalioglobus lutimaris</name>
    <dbReference type="NCBI Taxonomy" id="1737061"/>
    <lineage>
        <taxon>Bacteria</taxon>
        <taxon>Pseudomonadati</taxon>
        <taxon>Pseudomonadota</taxon>
        <taxon>Gammaproteobacteria</taxon>
        <taxon>Cellvibrionales</taxon>
        <taxon>Halieaceae</taxon>
        <taxon>Pseudohalioglobus</taxon>
    </lineage>
</organism>
<dbReference type="RefSeq" id="WP_101519136.1">
    <property type="nucleotide sequence ID" value="NZ_PKUS01000050.1"/>
</dbReference>
<feature type="binding site" evidence="4">
    <location>
        <begin position="17"/>
        <end position="19"/>
    </location>
    <ligand>
        <name>N(1)-(5-phospho-beta-D-ribosyl)glycinamide</name>
        <dbReference type="ChEBI" id="CHEBI:143788"/>
    </ligand>
</feature>
<dbReference type="GO" id="GO:0006189">
    <property type="term" value="P:'de novo' IMP biosynthetic process"/>
    <property type="evidence" value="ECO:0007669"/>
    <property type="project" value="UniProtKB-UniRule"/>
</dbReference>
<feature type="binding site" evidence="4">
    <location>
        <begin position="95"/>
        <end position="98"/>
    </location>
    <ligand>
        <name>(6R)-10-formyltetrahydrofolate</name>
        <dbReference type="ChEBI" id="CHEBI:195366"/>
    </ligand>
</feature>
<feature type="domain" description="Formyl transferase N-terminal" evidence="5">
    <location>
        <begin position="8"/>
        <end position="184"/>
    </location>
</feature>
<dbReference type="HAMAP" id="MF_01930">
    <property type="entry name" value="PurN"/>
    <property type="match status" value="1"/>
</dbReference>
<dbReference type="UniPathway" id="UPA00074">
    <property type="reaction ID" value="UER00126"/>
</dbReference>
<keyword evidence="2 4" id="KW-0808">Transferase</keyword>
<feature type="site" description="Raises pKa of active site His" evidence="4">
    <location>
        <position position="150"/>
    </location>
</feature>
<dbReference type="NCBIfam" id="TIGR00639">
    <property type="entry name" value="PurN"/>
    <property type="match status" value="1"/>
</dbReference>
<sequence>MNDQRPARLAILISGRGSNMQAFIDACGRGDLNASIALVLSNNPGAAGLTHAASAGITTACIDHREYDSREAFDAAMVAEISRHDPDLVILAGFMRILTPVFIEPFAGKLLNIHPSLLPKYPGLHTHQRALDAGDAEAGVTVHFVTPQLDGGPPIIQARVPVKSGDTADSLAARVIQQEHIIYPIAASWLLQGRLRLSKQGAILDGDPIPATGIDYVHGNH</sequence>
<evidence type="ECO:0000259" key="5">
    <source>
        <dbReference type="Pfam" id="PF00551"/>
    </source>
</evidence>
<dbReference type="EC" id="2.1.2.2" evidence="4"/>
<comment type="caution">
    <text evidence="6">The sequence shown here is derived from an EMBL/GenBank/DDBJ whole genome shotgun (WGS) entry which is preliminary data.</text>
</comment>
<dbReference type="Gene3D" id="3.40.50.170">
    <property type="entry name" value="Formyl transferase, N-terminal domain"/>
    <property type="match status" value="1"/>
</dbReference>
<protein>
    <recommendedName>
        <fullName evidence="4">Phosphoribosylglycinamide formyltransferase</fullName>
        <ecNumber evidence="4">2.1.2.2</ecNumber>
    </recommendedName>
    <alternativeName>
        <fullName evidence="4">5'-phosphoribosylglycinamide transformylase</fullName>
    </alternativeName>
    <alternativeName>
        <fullName evidence="4">GAR transformylase</fullName>
        <shortName evidence="4">GART</shortName>
    </alternativeName>
</protein>
<comment type="catalytic activity">
    <reaction evidence="4">
        <text>N(1)-(5-phospho-beta-D-ribosyl)glycinamide + (6R)-10-formyltetrahydrofolate = N(2)-formyl-N(1)-(5-phospho-beta-D-ribosyl)glycinamide + (6S)-5,6,7,8-tetrahydrofolate + H(+)</text>
        <dbReference type="Rhea" id="RHEA:15053"/>
        <dbReference type="ChEBI" id="CHEBI:15378"/>
        <dbReference type="ChEBI" id="CHEBI:57453"/>
        <dbReference type="ChEBI" id="CHEBI:143788"/>
        <dbReference type="ChEBI" id="CHEBI:147286"/>
        <dbReference type="ChEBI" id="CHEBI:195366"/>
        <dbReference type="EC" id="2.1.2.2"/>
    </reaction>
</comment>
<proteinExistence type="inferred from homology"/>
<dbReference type="InterPro" id="IPR036477">
    <property type="entry name" value="Formyl_transf_N_sf"/>
</dbReference>